<dbReference type="Proteomes" id="UP000524450">
    <property type="component" value="Unassembled WGS sequence"/>
</dbReference>
<evidence type="ECO:0000313" key="3">
    <source>
        <dbReference type="EMBL" id="MBB4225093.1"/>
    </source>
</evidence>
<evidence type="ECO:0000256" key="1">
    <source>
        <dbReference type="SAM" id="MobiDB-lite"/>
    </source>
</evidence>
<organism evidence="3 4">
    <name type="scientific">Variovorax guangxiensis</name>
    <dbReference type="NCBI Taxonomy" id="1775474"/>
    <lineage>
        <taxon>Bacteria</taxon>
        <taxon>Pseudomonadati</taxon>
        <taxon>Pseudomonadota</taxon>
        <taxon>Betaproteobacteria</taxon>
        <taxon>Burkholderiales</taxon>
        <taxon>Comamonadaceae</taxon>
        <taxon>Variovorax</taxon>
    </lineage>
</organism>
<keyword evidence="2" id="KW-1133">Transmembrane helix</keyword>
<accession>A0A840FSQ3</accession>
<feature type="region of interest" description="Disordered" evidence="1">
    <location>
        <begin position="96"/>
        <end position="123"/>
    </location>
</feature>
<sequence length="123" mass="13023">MLHSKSAHNATSTTYQLELSVFVHLIVIGWLYVALMMAVAEATNTTGTVLGAIFTFLLYGLAPVALVVYLMGTPARRRAIRQRELEAQEAARRAAAEAAAGSGLPDQGGETAADAVAPVRKEP</sequence>
<keyword evidence="2" id="KW-0812">Transmembrane</keyword>
<protein>
    <submittedName>
        <fullName evidence="3">Uncharacterized protein</fullName>
    </submittedName>
</protein>
<feature type="transmembrane region" description="Helical" evidence="2">
    <location>
        <begin position="21"/>
        <end position="40"/>
    </location>
</feature>
<feature type="transmembrane region" description="Helical" evidence="2">
    <location>
        <begin position="52"/>
        <end position="72"/>
    </location>
</feature>
<gene>
    <name evidence="3" type="ORF">GGD71_005902</name>
</gene>
<keyword evidence="2" id="KW-0472">Membrane</keyword>
<proteinExistence type="predicted"/>
<name>A0A840FSQ3_9BURK</name>
<dbReference type="AlphaFoldDB" id="A0A840FSQ3"/>
<evidence type="ECO:0000256" key="2">
    <source>
        <dbReference type="SAM" id="Phobius"/>
    </source>
</evidence>
<dbReference type="EMBL" id="JACIFZ010000010">
    <property type="protein sequence ID" value="MBB4225093.1"/>
    <property type="molecule type" value="Genomic_DNA"/>
</dbReference>
<evidence type="ECO:0000313" key="4">
    <source>
        <dbReference type="Proteomes" id="UP000524450"/>
    </source>
</evidence>
<reference evidence="3 4" key="1">
    <citation type="submission" date="2020-08" db="EMBL/GenBank/DDBJ databases">
        <title>Genomic Encyclopedia of Type Strains, Phase IV (KMG-V): Genome sequencing to study the core and pangenomes of soil and plant-associated prokaryotes.</title>
        <authorList>
            <person name="Whitman W."/>
        </authorList>
    </citation>
    <scope>NUCLEOTIDE SEQUENCE [LARGE SCALE GENOMIC DNA]</scope>
    <source>
        <strain evidence="3 4">34/80</strain>
    </source>
</reference>
<comment type="caution">
    <text evidence="3">The sequence shown here is derived from an EMBL/GenBank/DDBJ whole genome shotgun (WGS) entry which is preliminary data.</text>
</comment>